<dbReference type="Pfam" id="PF01365">
    <property type="entry name" value="RYDR_ITPR"/>
    <property type="match status" value="2"/>
</dbReference>
<organism evidence="3 4">
    <name type="scientific">Cymbomonas tetramitiformis</name>
    <dbReference type="NCBI Taxonomy" id="36881"/>
    <lineage>
        <taxon>Eukaryota</taxon>
        <taxon>Viridiplantae</taxon>
        <taxon>Chlorophyta</taxon>
        <taxon>Pyramimonadophyceae</taxon>
        <taxon>Pyramimonadales</taxon>
        <taxon>Pyramimonadaceae</taxon>
        <taxon>Cymbomonas</taxon>
    </lineage>
</organism>
<dbReference type="Gene3D" id="2.80.10.50">
    <property type="match status" value="1"/>
</dbReference>
<dbReference type="InterPro" id="IPR000699">
    <property type="entry name" value="RIH_dom"/>
</dbReference>
<evidence type="ECO:0000313" key="4">
    <source>
        <dbReference type="Proteomes" id="UP001190700"/>
    </source>
</evidence>
<dbReference type="PANTHER" id="PTHR13715:SF99">
    <property type="entry name" value="INOSITOL 1,4,5-TRISPHOSPHATE RECEPTOR-LIKE PROTEIN A"/>
    <property type="match status" value="1"/>
</dbReference>
<dbReference type="Proteomes" id="UP001190700">
    <property type="component" value="Unassembled WGS sequence"/>
</dbReference>
<accession>A0AAE0FVC1</accession>
<keyword evidence="4" id="KW-1185">Reference proteome</keyword>
<reference evidence="3 4" key="1">
    <citation type="journal article" date="2015" name="Genome Biol. Evol.">
        <title>Comparative Genomics of a Bacterivorous Green Alga Reveals Evolutionary Causalities and Consequences of Phago-Mixotrophic Mode of Nutrition.</title>
        <authorList>
            <person name="Burns J.A."/>
            <person name="Paasch A."/>
            <person name="Narechania A."/>
            <person name="Kim E."/>
        </authorList>
    </citation>
    <scope>NUCLEOTIDE SEQUENCE [LARGE SCALE GENOMIC DNA]</scope>
    <source>
        <strain evidence="3 4">PLY_AMNH</strain>
    </source>
</reference>
<feature type="domain" description="RIH" evidence="2">
    <location>
        <begin position="396"/>
        <end position="555"/>
    </location>
</feature>
<name>A0AAE0FVC1_9CHLO</name>
<sequence length="1557" mass="173753">MATRFKLIPYAFQAAVDTILRTHTAEAHFLHMAENSTVKKEPKEKPNEVLCAGTVMRIRHCESDGFLLAGNTTLDPGTPHLTSTGVGGGQLCFQAASAAGPFTSVPASGVHSHNFECHNSNSLWTLEGAGYMWGGARLTWNRLYRIKHVASTLYLCPGAMHGWARVRKVFVCGMMNPSGTIRGSRKLLLIARFLINLYNRLELTDDFMHRDTLWQLRPFERWREVADPDGRHGRFSLTSLMYLRNTGTGQYLTSGLANAQHSATAQVTTIPHEGCAMALHLVDEGELGCLWHVMHATHSIKLFLERLRSAVFIPPQTSEGRHDQLMTAMALENFNVAPDNSSTTTQWKGGLSAEELEPWVNAFTGSELAEVLVRYAREQAQMMETLLLQLTPHSTNQNLLTREGTPNASLQRYLHEQHYVSALVNMLQELFERKALPPQLVDCDPVPWFKYLCQLAQRVLKQVCKDNPVVKRFLALHTRTFQLQLGTEMKSAYTLMEIYQENMPLVRSIEHGHVDRFLKLMGCHRKPRFVEFLRICAVCQGQPIPQNQNLIASFLRDHPGVLPTVKIEGQNVIVVDGVTGLSCVCNDYLHSTDDLLTRDTGTLDPPELLLLFYLYIMRLYAAMCLGRNIRAAQALLERSEALGVSYNCLLGLMSNSGVPFQLRRYATDLIKVLYIQNFCQEELPLVVMTHIWSASSPAMPTTAAHTVLDGTRAHEDWQHLDALTWSKMPKEAHRNFPRLKVFILDYLTSLSAFNVSNRGRNHLAVAVLQLLHCLFTCGFYCLASPAAKEVDAPTSPPSDQRSLPLNQLNPQDDFPVATPSHDRATYCIPCVTPSKGEVPTTRFINPMPVHDMTQLQPLVAPLLRLLDGCNDCRDEQGAKTRPRAAHTRPFWPELNLEFIPALLRQKKADVPERVLSARDPESGGGPRIAPPGTVQLKAERYRFSDETEVMMEAKLAICEALSAMFAMRLDLRLHAMRKNFERIFDDCLPTHVARFRAHAALNRSPSPRSGSKFSKLTRNTTTKNLNPASRSSIIRAKSWGPAASASHSGEDGRPMPSAQNLEAPVEEEGQRQTLAQQLRTRELWREGEVGRLWSSDDLLSLKKSLFDEDFVSPHLAHTDHDHLKQSYLVTVLQDLMRYEHPSLKRAAFQLLHQHMTQRLALTEAAADLQLLVSPQLVQAYLMARTHLAALSSHGEAMHNATGEALNEAATHCVRILDSITDLCKGSVGPGSGESPPDSLGFSSEGLSSAMLQSAYGLSKETVAADNSACHKFQTMLRHVGALNHVLYILQCPWPWPSKKQWQGGSRGGPKGECTADAEAAPLLELFTACHRLLVACVSAPCNPENQLWLWQHADKLMASRAMSPATDHMVAATLASVVRGNRSLAMQVPRDFVLQVLDIIKLHGREMQWLGFLQELVVVDGEVLEDARELVFFLLLDPGYRPHVCLLLNDAAGCMRRAAWMAAEEHTKRRSQLAYHVTLVGLLARCVLGGSTVVRHMARGIFSLGEVLRHILDGACNWAKAPGYLRDLMWSGEVPPPELWAAIRPPARYLVKSAFVR</sequence>
<dbReference type="InterPro" id="IPR015925">
    <property type="entry name" value="Ryanodine_IP3_receptor"/>
</dbReference>
<feature type="compositionally biased region" description="Low complexity" evidence="1">
    <location>
        <begin position="1016"/>
        <end position="1026"/>
    </location>
</feature>
<dbReference type="GO" id="GO:0016020">
    <property type="term" value="C:membrane"/>
    <property type="evidence" value="ECO:0007669"/>
    <property type="project" value="InterPro"/>
</dbReference>
<dbReference type="PANTHER" id="PTHR13715">
    <property type="entry name" value="RYANODINE RECEPTOR AND IP3 RECEPTOR"/>
    <property type="match status" value="1"/>
</dbReference>
<feature type="region of interest" description="Disordered" evidence="1">
    <location>
        <begin position="790"/>
        <end position="809"/>
    </location>
</feature>
<evidence type="ECO:0000256" key="1">
    <source>
        <dbReference type="SAM" id="MobiDB-lite"/>
    </source>
</evidence>
<proteinExistence type="predicted"/>
<gene>
    <name evidence="3" type="ORF">CYMTET_24711</name>
</gene>
<dbReference type="GO" id="GO:0005262">
    <property type="term" value="F:calcium channel activity"/>
    <property type="evidence" value="ECO:0007669"/>
    <property type="project" value="InterPro"/>
</dbReference>
<dbReference type="Gene3D" id="1.25.10.30">
    <property type="entry name" value="IP3 receptor type 1 binding core, RIH domain"/>
    <property type="match status" value="1"/>
</dbReference>
<dbReference type="InterPro" id="IPR036300">
    <property type="entry name" value="MIR_dom_sf"/>
</dbReference>
<dbReference type="SUPFAM" id="SSF100909">
    <property type="entry name" value="IP3 receptor type 1 binding core, domain 2"/>
    <property type="match status" value="2"/>
</dbReference>
<dbReference type="SUPFAM" id="SSF82109">
    <property type="entry name" value="MIR domain"/>
    <property type="match status" value="1"/>
</dbReference>
<dbReference type="EMBL" id="LGRX02012893">
    <property type="protein sequence ID" value="KAK3266684.1"/>
    <property type="molecule type" value="Genomic_DNA"/>
</dbReference>
<protein>
    <recommendedName>
        <fullName evidence="2">RIH domain-containing protein</fullName>
    </recommendedName>
</protein>
<feature type="compositionally biased region" description="Polar residues" evidence="1">
    <location>
        <begin position="797"/>
        <end position="809"/>
    </location>
</feature>
<evidence type="ECO:0000259" key="2">
    <source>
        <dbReference type="Pfam" id="PF01365"/>
    </source>
</evidence>
<feature type="compositionally biased region" description="Polar residues" evidence="1">
    <location>
        <begin position="1003"/>
        <end position="1014"/>
    </location>
</feature>
<feature type="region of interest" description="Disordered" evidence="1">
    <location>
        <begin position="999"/>
        <end position="1073"/>
    </location>
</feature>
<feature type="domain" description="RIH" evidence="2">
    <location>
        <begin position="1265"/>
        <end position="1437"/>
    </location>
</feature>
<evidence type="ECO:0000313" key="3">
    <source>
        <dbReference type="EMBL" id="KAK3266684.1"/>
    </source>
</evidence>
<dbReference type="InterPro" id="IPR035910">
    <property type="entry name" value="RyR/IP3R_RIH_dom_sf"/>
</dbReference>
<comment type="caution">
    <text evidence="3">The sequence shown here is derived from an EMBL/GenBank/DDBJ whole genome shotgun (WGS) entry which is preliminary data.</text>
</comment>